<dbReference type="Proteomes" id="UP000199527">
    <property type="component" value="Unassembled WGS sequence"/>
</dbReference>
<evidence type="ECO:0000256" key="2">
    <source>
        <dbReference type="SAM" id="Phobius"/>
    </source>
</evidence>
<feature type="transmembrane region" description="Helical" evidence="2">
    <location>
        <begin position="309"/>
        <end position="331"/>
    </location>
</feature>
<dbReference type="InterPro" id="IPR036259">
    <property type="entry name" value="MFS_trans_sf"/>
</dbReference>
<accession>A0A1G8XH67</accession>
<feature type="transmembrane region" description="Helical" evidence="2">
    <location>
        <begin position="35"/>
        <end position="56"/>
    </location>
</feature>
<feature type="transmembrane region" description="Helical" evidence="2">
    <location>
        <begin position="223"/>
        <end position="246"/>
    </location>
</feature>
<feature type="transmembrane region" description="Helical" evidence="2">
    <location>
        <begin position="174"/>
        <end position="194"/>
    </location>
</feature>
<protein>
    <submittedName>
        <fullName evidence="3">Na+/melibiose symporter</fullName>
    </submittedName>
</protein>
<dbReference type="Gene3D" id="1.20.1250.20">
    <property type="entry name" value="MFS general substrate transporter like domains"/>
    <property type="match status" value="1"/>
</dbReference>
<dbReference type="EMBL" id="FNEM01000015">
    <property type="protein sequence ID" value="SDJ89747.1"/>
    <property type="molecule type" value="Genomic_DNA"/>
</dbReference>
<feature type="transmembrane region" description="Helical" evidence="2">
    <location>
        <begin position="100"/>
        <end position="120"/>
    </location>
</feature>
<name>A0A1G8XH67_9GAMM</name>
<keyword evidence="4" id="KW-1185">Reference proteome</keyword>
<keyword evidence="2" id="KW-0812">Transmembrane</keyword>
<feature type="transmembrane region" description="Helical" evidence="2">
    <location>
        <begin position="9"/>
        <end position="29"/>
    </location>
</feature>
<dbReference type="Pfam" id="PF13347">
    <property type="entry name" value="MFS_2"/>
    <property type="match status" value="1"/>
</dbReference>
<dbReference type="SUPFAM" id="SSF103473">
    <property type="entry name" value="MFS general substrate transporter"/>
    <property type="match status" value="1"/>
</dbReference>
<dbReference type="GO" id="GO:0015293">
    <property type="term" value="F:symporter activity"/>
    <property type="evidence" value="ECO:0007669"/>
    <property type="project" value="InterPro"/>
</dbReference>
<dbReference type="PANTHER" id="PTHR11328:SF24">
    <property type="entry name" value="MAJOR FACILITATOR SUPERFAMILY (MFS) PROFILE DOMAIN-CONTAINING PROTEIN"/>
    <property type="match status" value="1"/>
</dbReference>
<evidence type="ECO:0000256" key="1">
    <source>
        <dbReference type="ARBA" id="ARBA00009617"/>
    </source>
</evidence>
<keyword evidence="2" id="KW-1133">Transmembrane helix</keyword>
<evidence type="ECO:0000313" key="4">
    <source>
        <dbReference type="Proteomes" id="UP000199527"/>
    </source>
</evidence>
<feature type="transmembrane region" description="Helical" evidence="2">
    <location>
        <begin position="77"/>
        <end position="94"/>
    </location>
</feature>
<reference evidence="4" key="1">
    <citation type="submission" date="2016-10" db="EMBL/GenBank/DDBJ databases">
        <authorList>
            <person name="Varghese N."/>
            <person name="Submissions S."/>
        </authorList>
    </citation>
    <scope>NUCLEOTIDE SEQUENCE [LARGE SCALE GENOMIC DNA]</scope>
    <source>
        <strain evidence="4">DSM 23317</strain>
    </source>
</reference>
<dbReference type="GO" id="GO:0005886">
    <property type="term" value="C:plasma membrane"/>
    <property type="evidence" value="ECO:0007669"/>
    <property type="project" value="TreeGrafter"/>
</dbReference>
<dbReference type="InterPro" id="IPR039672">
    <property type="entry name" value="MFS_2"/>
</dbReference>
<proteinExistence type="inferred from homology"/>
<evidence type="ECO:0000313" key="3">
    <source>
        <dbReference type="EMBL" id="SDJ89747.1"/>
    </source>
</evidence>
<feature type="transmembrane region" description="Helical" evidence="2">
    <location>
        <begin position="400"/>
        <end position="418"/>
    </location>
</feature>
<organism evidence="3 4">
    <name type="scientific">Ferrimonas sediminum</name>
    <dbReference type="NCBI Taxonomy" id="718193"/>
    <lineage>
        <taxon>Bacteria</taxon>
        <taxon>Pseudomonadati</taxon>
        <taxon>Pseudomonadota</taxon>
        <taxon>Gammaproteobacteria</taxon>
        <taxon>Alteromonadales</taxon>
        <taxon>Ferrimonadaceae</taxon>
        <taxon>Ferrimonas</taxon>
    </lineage>
</organism>
<feature type="transmembrane region" description="Helical" evidence="2">
    <location>
        <begin position="258"/>
        <end position="277"/>
    </location>
</feature>
<gene>
    <name evidence="3" type="ORF">SAMN04488540_11532</name>
</gene>
<feature type="transmembrane region" description="Helical" evidence="2">
    <location>
        <begin position="141"/>
        <end position="162"/>
    </location>
</feature>
<dbReference type="AlphaFoldDB" id="A0A1G8XH67"/>
<feature type="transmembrane region" description="Helical" evidence="2">
    <location>
        <begin position="352"/>
        <end position="380"/>
    </location>
</feature>
<feature type="transmembrane region" description="Helical" evidence="2">
    <location>
        <begin position="284"/>
        <end position="303"/>
    </location>
</feature>
<dbReference type="PANTHER" id="PTHR11328">
    <property type="entry name" value="MAJOR FACILITATOR SUPERFAMILY DOMAIN-CONTAINING PROTEIN"/>
    <property type="match status" value="1"/>
</dbReference>
<comment type="similarity">
    <text evidence="1">Belongs to the sodium:galactoside symporter (TC 2.A.2) family.</text>
</comment>
<dbReference type="GO" id="GO:0008643">
    <property type="term" value="P:carbohydrate transport"/>
    <property type="evidence" value="ECO:0007669"/>
    <property type="project" value="InterPro"/>
</dbReference>
<keyword evidence="2" id="KW-0472">Membrane</keyword>
<sequence>MPQSVPTRVLILFGLVNLPLSMIMSPTAAILPNFYIEYSAVTLGAMATVTLVTRFFDGITDPIIGLVADRFGSRKPLMVVGALVSALAVWQLFTPSADSGMGYLMGWYLLLALGWTLVEIPHSAISAELSHDYQQRNRISLWRQILGFAGGVLFMAFPLLLGRGRSFDPEVMRMLAGFVAVSLPLLVLLMNWRLTLPPQPHCRRVRLWDLPAMLVTLPYLKHLLMTQILFGLATGAVSGLFVLYASQYLELGDAIPKITLPMALSMALSMPLWLQVLRRVDKHRLWAVSALGMIGVLLLIIRIEPGPQALAAMMMAMAAFGALVGLSALVLPSMLGDLVDVDIVHNGKARAGILFAFQALILKINQGVGGAIGMFIPAWFGFNAEQALSAEAITGLKLGFAGWPCLLLLPMVVLAWRYPLDRRAHAKLASRIAEGGISVSDEQR</sequence>